<feature type="region of interest" description="Disordered" evidence="5">
    <location>
        <begin position="1202"/>
        <end position="1235"/>
    </location>
</feature>
<dbReference type="InterPro" id="IPR045851">
    <property type="entry name" value="AMP-bd_C_sf"/>
</dbReference>
<dbReference type="Pfam" id="PF00501">
    <property type="entry name" value="AMP-binding"/>
    <property type="match status" value="1"/>
</dbReference>
<dbReference type="Gene3D" id="2.60.120.260">
    <property type="entry name" value="Galactose-binding domain-like"/>
    <property type="match status" value="1"/>
</dbReference>
<dbReference type="InterPro" id="IPR010071">
    <property type="entry name" value="AA_adenyl_dom"/>
</dbReference>
<evidence type="ECO:0000313" key="7">
    <source>
        <dbReference type="EMBL" id="JAC68272.1"/>
    </source>
</evidence>
<dbReference type="InterPro" id="IPR029058">
    <property type="entry name" value="AB_hydrolase_fold"/>
</dbReference>
<dbReference type="SUPFAM" id="SSF53335">
    <property type="entry name" value="S-adenosyl-L-methionine-dependent methyltransferases"/>
    <property type="match status" value="1"/>
</dbReference>
<feature type="region of interest" description="Disordered" evidence="5">
    <location>
        <begin position="20"/>
        <end position="39"/>
    </location>
</feature>
<dbReference type="PANTHER" id="PTHR45527:SF1">
    <property type="entry name" value="FATTY ACID SYNTHASE"/>
    <property type="match status" value="1"/>
</dbReference>
<dbReference type="PROSITE" id="PS50075">
    <property type="entry name" value="CARRIER"/>
    <property type="match status" value="1"/>
</dbReference>
<dbReference type="FunFam" id="3.40.50.980:FF:000001">
    <property type="entry name" value="Non-ribosomal peptide synthetase"/>
    <property type="match status" value="1"/>
</dbReference>
<dbReference type="FunFam" id="3.40.50.12780:FF:000012">
    <property type="entry name" value="Non-ribosomal peptide synthetase"/>
    <property type="match status" value="1"/>
</dbReference>
<dbReference type="InterPro" id="IPR000383">
    <property type="entry name" value="Xaa-Pro-like_dom"/>
</dbReference>
<dbReference type="Pfam" id="PF08530">
    <property type="entry name" value="PepX_C"/>
    <property type="match status" value="1"/>
</dbReference>
<dbReference type="Gene3D" id="1.10.3020.10">
    <property type="entry name" value="alpha-amino acid ester hydrolase ( Helical cap domain)"/>
    <property type="match status" value="1"/>
</dbReference>
<keyword evidence="1" id="KW-0596">Phosphopantetheine</keyword>
<dbReference type="SUPFAM" id="SSF47336">
    <property type="entry name" value="ACP-like"/>
    <property type="match status" value="1"/>
</dbReference>
<dbReference type="Gene3D" id="1.10.1200.10">
    <property type="entry name" value="ACP-like"/>
    <property type="match status" value="1"/>
</dbReference>
<dbReference type="InterPro" id="IPR008979">
    <property type="entry name" value="Galactose-bd-like_sf"/>
</dbReference>
<reference evidence="7" key="1">
    <citation type="submission" date="2014-05" db="EMBL/GenBank/DDBJ databases">
        <title>The transcriptome of the halophilic microalga Tetraselmis sp. GSL018 isolated from the Great Salt Lake, Utah.</title>
        <authorList>
            <person name="Jinkerson R.E."/>
            <person name="D'Adamo S."/>
            <person name="Posewitz M.C."/>
        </authorList>
    </citation>
    <scope>NUCLEOTIDE SEQUENCE</scope>
    <source>
        <strain evidence="7">GSL018</strain>
    </source>
</reference>
<dbReference type="InterPro" id="IPR025714">
    <property type="entry name" value="Methyltranfer_dom"/>
</dbReference>
<dbReference type="SUPFAM" id="SSF52777">
    <property type="entry name" value="CoA-dependent acyltransferases"/>
    <property type="match status" value="1"/>
</dbReference>
<dbReference type="Gene3D" id="3.30.300.30">
    <property type="match status" value="2"/>
</dbReference>
<keyword evidence="2" id="KW-0597">Phosphoprotein</keyword>
<dbReference type="Gene3D" id="2.30.38.10">
    <property type="entry name" value="Luciferase, Domain 3"/>
    <property type="match status" value="1"/>
</dbReference>
<sequence>MPVSDTARGMEQLRLDFAPPPLELPYAKPASHSKTASPPSYEQITVDLSDSLVANVKARCKKSGVGMDAAVLAAFQVYLQRCTGHSDIMMLHASVRKGEPDTGCMRLNLDDKNDTMSDVLDGASKTLASARHSGGPQFLQVCLDELASRDIPVPALLFLESNDLSMAEKAVQLLPSKRYGWCLAVDMTAEKPACVFSYDASRYFHDLSCSPDAIAGHLQQILQGIVNNSHQSISRLDILTAEERKLMLESWNSTHMPYPSCTAHELVERSARLHPSKRALIYEGVPMSYGELDGMANRIAHYLIREAGVKSGDRVGVYMPRCGELVVSLLAVLKTGAAYVPLDPVYPKERVVMMLEDSKAAAVISFSSVASNLADFNLPAMKMLCLDKSSDVLSKLPSNKPSVSSSPKDLAYTIFTSGSTGRPKGVSITHSSFVNMLHHFHHQLEFGPSDVMVAITTICFDIAGLELMLPLKAGACLVLASREQAADANMLMDLLASSNATCMQATPATWRNLLAAGWVGAPKTLRGLCGGEAVPLDLVRQLLPQRLKEMWNVYGPTETTVWSTTSRLRHNIESVHIGRPIANTQVYVLDANLNPLPVGIPGELFIAGDGVSPGYLGRPDLTAERFVVNPFRDNGRMYRTGDLCKWRADGNLECLGRLDHQVKIRGFRIELGEVEAALGLHPLVAQAVVDARLGPNESDGKRLVAYVVPSKQSGDSDAEKGQAEAEGDAAAAAINTGASASDLDEVEKWGAIYEEAYASQNAVNEDPTLNFSGYDNSYTPRIPHKAEVVREWVETTCVRLAELKPRRALEMGAGNGMMLLRTARVPGCERYIGCDLSSFSVDYVKEVLERPQFSDIKDKVMLDKAGAHEAERYMEEKLDTIICNGVSMYFPSAAYLLDVVINSLNALQPGGTFFLGDVRNACLLQHFHASVGFFQSSSLPGDTPTASLASSVEKAIKFEKELLVDPALFLALPNVLPDLESVKLDIKRGWYHSEFQCFRYDVTFIKKGPQRRSPITYHVQGFKGMAELKNALSSQPLVYAVSGVQDARLAGDEVVRQLLFDPVARPDTLQAFTAEVDRMKGNLQPIEPEAVYTLGEDLGYRVEIIWQPENPTYFDALFVKADCEEPVLPLAMTTFQNVQTGSSAAFWESFTNKSGNYGPAQSADRLSSQDVSAIRADMRKTLPEYMIPSVFVSLPALPKTQNGKVDRKQLPEPSAADLEASGQRDGPYEPPTGHMEETLAGFYQDLLMTAEVSATDCFFALGGHSLLAMQLVHHIKQTYGLQLRLADLVEHSVLRDLAGHLESLLGKSAGGDFTAGGEHSAGPEIRIVGADDLPFEVEEIPNIWVPGKDKCRLAARVWLPVSRGGGRQHRGIVAVEVLPYRKSDGTAEVDALVFPYLAGHGIACVRVDTRGCGDSEGILDDEYSKLLQADALAVVEWASSQSWSNGQVLMMGCSWGGFTALQVAAAGHPALVGAVAVCATDKRYDDDMHYQGGCLLQENLSWGSWLMHTLSQPPDPTVVGEDAWREQWLARLSALEPLSAKWMRHCRGDDGYWSVGSCCDQATNIKVPMLLVGGAAAGGYINSIPRIASNAVNSKVTTVMGPWSHNYPHISPNGPQIGFLQMVLRWLQDNVPQCQIHPPAKGDACPPLRPCTFFAASARAAPDRQANACQPGEWLSTAGLKDVEALSPQQVFPLLPGGVLGEANSAPAGTDAEAVKVIGSCKAAAAALASGEDDETKLPAGLEGGAWFTFGTGADMPAEQSPDDKRSTAFNSQPMSEDMLLLGTPECTIKFKGRHNRGLVAVRLCAVSPTGTSVRLALGLQNLSGTGVVEGKPVTISLGHVSWIIPKDYYLRLSVSADYWPMALPENISGSDEMYIELTGSSVNVPMGPVSSAGVESAKKDVALPETVSLPPPAITTVLRTGTNSREVDVNSICRRIEEIHVDDRGCRRLEANNGLELDSSLQQNYCLESSLAGEPKLSHHVCHRTKLVRRSGNWNVETRLASKLVASGSERNVETTVIALEDGKAIFSRTWIDHMLSN</sequence>
<dbReference type="Gene3D" id="3.40.50.1820">
    <property type="entry name" value="alpha/beta hydrolase"/>
    <property type="match status" value="1"/>
</dbReference>
<dbReference type="PROSITE" id="PS00012">
    <property type="entry name" value="PHOSPHOPANTETHEINE"/>
    <property type="match status" value="1"/>
</dbReference>
<dbReference type="InterPro" id="IPR000873">
    <property type="entry name" value="AMP-dep_synth/lig_dom"/>
</dbReference>
<dbReference type="GO" id="GO:0008239">
    <property type="term" value="F:dipeptidyl-peptidase activity"/>
    <property type="evidence" value="ECO:0007669"/>
    <property type="project" value="InterPro"/>
</dbReference>
<dbReference type="Pfam" id="PF00550">
    <property type="entry name" value="PP-binding"/>
    <property type="match status" value="1"/>
</dbReference>
<protein>
    <submittedName>
        <fullName evidence="7">Amino acid adenylation domain protein</fullName>
    </submittedName>
</protein>
<comment type="similarity">
    <text evidence="4">Belongs to the NRP synthetase family.</text>
</comment>
<accession>A0A061R5T9</accession>
<evidence type="ECO:0000256" key="4">
    <source>
        <dbReference type="ARBA" id="ARBA00029454"/>
    </source>
</evidence>
<dbReference type="PANTHER" id="PTHR45527">
    <property type="entry name" value="NONRIBOSOMAL PEPTIDE SYNTHETASE"/>
    <property type="match status" value="1"/>
</dbReference>
<gene>
    <name evidence="7" type="ORF">TSPGSL018_9125</name>
</gene>
<dbReference type="NCBIfam" id="TIGR01733">
    <property type="entry name" value="AA-adenyl-dom"/>
    <property type="match status" value="1"/>
</dbReference>
<dbReference type="GO" id="GO:0005737">
    <property type="term" value="C:cytoplasm"/>
    <property type="evidence" value="ECO:0007669"/>
    <property type="project" value="TreeGrafter"/>
</dbReference>
<dbReference type="SMART" id="SM00939">
    <property type="entry name" value="PepX_C"/>
    <property type="match status" value="1"/>
</dbReference>
<evidence type="ECO:0000256" key="2">
    <source>
        <dbReference type="ARBA" id="ARBA00022553"/>
    </source>
</evidence>
<feature type="domain" description="Carrier" evidence="6">
    <location>
        <begin position="1230"/>
        <end position="1305"/>
    </location>
</feature>
<dbReference type="Gene3D" id="3.30.559.30">
    <property type="entry name" value="Nonribosomal peptide synthetase, condensation domain"/>
    <property type="match status" value="1"/>
</dbReference>
<dbReference type="InterPro" id="IPR029063">
    <property type="entry name" value="SAM-dependent_MTases_sf"/>
</dbReference>
<dbReference type="SUPFAM" id="SSF49785">
    <property type="entry name" value="Galactose-binding domain-like"/>
    <property type="match status" value="1"/>
</dbReference>
<dbReference type="GO" id="GO:0031177">
    <property type="term" value="F:phosphopantetheine binding"/>
    <property type="evidence" value="ECO:0007669"/>
    <property type="project" value="TreeGrafter"/>
</dbReference>
<dbReference type="InterPro" id="IPR036736">
    <property type="entry name" value="ACP-like_sf"/>
</dbReference>
<dbReference type="FunFam" id="2.30.38.10:FF:000001">
    <property type="entry name" value="Non-ribosomal peptide synthetase PvdI"/>
    <property type="match status" value="1"/>
</dbReference>
<proteinExistence type="inferred from homology"/>
<dbReference type="Gene3D" id="3.40.50.980">
    <property type="match status" value="2"/>
</dbReference>
<dbReference type="EMBL" id="GBEZ01018135">
    <property type="protein sequence ID" value="JAC68272.1"/>
    <property type="molecule type" value="Transcribed_RNA"/>
</dbReference>
<evidence type="ECO:0000256" key="5">
    <source>
        <dbReference type="SAM" id="MobiDB-lite"/>
    </source>
</evidence>
<dbReference type="Pfam" id="PF02129">
    <property type="entry name" value="Peptidase_S15"/>
    <property type="match status" value="1"/>
</dbReference>
<dbReference type="SUPFAM" id="SSF56801">
    <property type="entry name" value="Acetyl-CoA synthetase-like"/>
    <property type="match status" value="1"/>
</dbReference>
<name>A0A061R5T9_9CHLO</name>
<dbReference type="InterPro" id="IPR013736">
    <property type="entry name" value="Xaa-Pro_dipept_C"/>
</dbReference>
<dbReference type="Gene3D" id="3.40.50.150">
    <property type="entry name" value="Vaccinia Virus protein VP39"/>
    <property type="match status" value="1"/>
</dbReference>
<dbReference type="CDD" id="cd02440">
    <property type="entry name" value="AdoMet_MTases"/>
    <property type="match status" value="1"/>
</dbReference>
<dbReference type="InterPro" id="IPR009081">
    <property type="entry name" value="PP-bd_ACP"/>
</dbReference>
<evidence type="ECO:0000259" key="6">
    <source>
        <dbReference type="PROSITE" id="PS50075"/>
    </source>
</evidence>
<dbReference type="NCBIfam" id="TIGR00976">
    <property type="entry name" value="CocE_NonD"/>
    <property type="match status" value="1"/>
</dbReference>
<evidence type="ECO:0000256" key="3">
    <source>
        <dbReference type="ARBA" id="ARBA00022801"/>
    </source>
</evidence>
<dbReference type="GO" id="GO:0043041">
    <property type="term" value="P:amino acid activation for nonribosomal peptide biosynthetic process"/>
    <property type="evidence" value="ECO:0007669"/>
    <property type="project" value="TreeGrafter"/>
</dbReference>
<dbReference type="GO" id="GO:0044550">
    <property type="term" value="P:secondary metabolite biosynthetic process"/>
    <property type="evidence" value="ECO:0007669"/>
    <property type="project" value="TreeGrafter"/>
</dbReference>
<evidence type="ECO:0000256" key="1">
    <source>
        <dbReference type="ARBA" id="ARBA00022450"/>
    </source>
</evidence>
<keyword evidence="3" id="KW-0378">Hydrolase</keyword>
<dbReference type="SUPFAM" id="SSF53474">
    <property type="entry name" value="alpha/beta-Hydrolases"/>
    <property type="match status" value="1"/>
</dbReference>
<dbReference type="InterPro" id="IPR005674">
    <property type="entry name" value="CocE/Ser_esterase"/>
</dbReference>
<dbReference type="InterPro" id="IPR006162">
    <property type="entry name" value="Ppantetheine_attach_site"/>
</dbReference>
<organism evidence="7">
    <name type="scientific">Tetraselmis sp. GSL018</name>
    <dbReference type="NCBI Taxonomy" id="582737"/>
    <lineage>
        <taxon>Eukaryota</taxon>
        <taxon>Viridiplantae</taxon>
        <taxon>Chlorophyta</taxon>
        <taxon>core chlorophytes</taxon>
        <taxon>Chlorodendrophyceae</taxon>
        <taxon>Chlorodendrales</taxon>
        <taxon>Chlorodendraceae</taxon>
        <taxon>Tetraselmis</taxon>
    </lineage>
</organism>
<dbReference type="Pfam" id="PF13847">
    <property type="entry name" value="Methyltransf_31"/>
    <property type="match status" value="1"/>
</dbReference>